<reference evidence="5 6" key="1">
    <citation type="journal article" date="2021" name="Int. J. Syst. Evol. Microbiol.">
        <title>Salipiger mangrovisoli sp. nov., isolated from mangrove soil and the proposal for the reclassification of Paraphaeobacter pallidus as Salipiger pallidus comb. nov.</title>
        <authorList>
            <person name="Du J."/>
            <person name="Liu Y."/>
            <person name="Pei T."/>
            <person name="Deng M.R."/>
            <person name="Zhu H."/>
        </authorList>
    </citation>
    <scope>NUCLEOTIDE SEQUENCE [LARGE SCALE GENOMIC DNA]</scope>
    <source>
        <strain evidence="5 6">6D45A</strain>
    </source>
</reference>
<feature type="active site" evidence="2">
    <location>
        <position position="248"/>
    </location>
</feature>
<dbReference type="Gene3D" id="3.40.605.10">
    <property type="entry name" value="Aldehyde Dehydrogenase, Chain A, domain 1"/>
    <property type="match status" value="1"/>
</dbReference>
<protein>
    <submittedName>
        <fullName evidence="5">Aldehyde dehydrogenase family protein</fullName>
    </submittedName>
</protein>
<evidence type="ECO:0000313" key="6">
    <source>
        <dbReference type="Proteomes" id="UP000607796"/>
    </source>
</evidence>
<comment type="similarity">
    <text evidence="3">Belongs to the aldehyde dehydrogenase family.</text>
</comment>
<proteinExistence type="inferred from homology"/>
<dbReference type="Pfam" id="PF00171">
    <property type="entry name" value="Aldedh"/>
    <property type="match status" value="1"/>
</dbReference>
<dbReference type="InterPro" id="IPR016162">
    <property type="entry name" value="Ald_DH_N"/>
</dbReference>
<accession>A0ABR9X5F6</accession>
<dbReference type="InterPro" id="IPR015590">
    <property type="entry name" value="Aldehyde_DH_dom"/>
</dbReference>
<dbReference type="RefSeq" id="WP_194136125.1">
    <property type="nucleotide sequence ID" value="NZ_JADFFK010000014.1"/>
</dbReference>
<gene>
    <name evidence="5" type="ORF">IQ782_18415</name>
</gene>
<dbReference type="Proteomes" id="UP000607796">
    <property type="component" value="Unassembled WGS sequence"/>
</dbReference>
<feature type="domain" description="Aldehyde dehydrogenase" evidence="4">
    <location>
        <begin position="18"/>
        <end position="474"/>
    </location>
</feature>
<dbReference type="SUPFAM" id="SSF53720">
    <property type="entry name" value="ALDH-like"/>
    <property type="match status" value="1"/>
</dbReference>
<evidence type="ECO:0000259" key="4">
    <source>
        <dbReference type="Pfam" id="PF00171"/>
    </source>
</evidence>
<dbReference type="Gene3D" id="3.40.309.10">
    <property type="entry name" value="Aldehyde Dehydrogenase, Chain A, domain 2"/>
    <property type="match status" value="1"/>
</dbReference>
<keyword evidence="1 3" id="KW-0560">Oxidoreductase</keyword>
<dbReference type="InterPro" id="IPR016163">
    <property type="entry name" value="Ald_DH_C"/>
</dbReference>
<dbReference type="InterPro" id="IPR029510">
    <property type="entry name" value="Ald_DH_CS_GLU"/>
</dbReference>
<evidence type="ECO:0000256" key="3">
    <source>
        <dbReference type="RuleBase" id="RU003345"/>
    </source>
</evidence>
<dbReference type="PROSITE" id="PS00070">
    <property type="entry name" value="ALDEHYDE_DEHYDR_CYS"/>
    <property type="match status" value="1"/>
</dbReference>
<evidence type="ECO:0000256" key="1">
    <source>
        <dbReference type="ARBA" id="ARBA00023002"/>
    </source>
</evidence>
<sequence length="479" mass="50502">MIFDSILDGQDIASADRLCNVSPSDLSDVIGEFARADRATTDAAIEAAALAFPAWSATTPQQRHDILARASQLVLERASELGHALSREEGKTLAEGIGEATRAGHVLGFFAGECLRAGGEHLPSTRPGVGVTVTREPLGVVGLITPWNFPIAIPAWKIAPALAWGNCVVLKPAESAPHSAWLLVKILHEAGLPNGVLNLVLGKGSVVGEALAAHPKVSAISFTGSVATGRRIAQNCVANFPLKKVQLEMGGKNPLVVLDDADPDIAVEAALSGAFYSTGQRCTASSRLLVQKGIYDAFVTRLTERMTALTVGHALDRATQIGPVVDRNQLEIDLSYIARGTDEGAKLVAGGETVSRDTEGFFLRPALFTEATNDMAIAREEIFGPVACVIAVDGFEDAVAVANDTEFGLSSGICTTSLKYAEAFRRMSAAGMVMVNLPTAGVDYHAPFGGRKGSSYGSREQGTYAREFYTAVKTSYTLA</sequence>
<evidence type="ECO:0000256" key="2">
    <source>
        <dbReference type="PROSITE-ProRule" id="PRU10007"/>
    </source>
</evidence>
<dbReference type="EMBL" id="JADFFK010000014">
    <property type="protein sequence ID" value="MBE9638833.1"/>
    <property type="molecule type" value="Genomic_DNA"/>
</dbReference>
<dbReference type="CDD" id="cd07097">
    <property type="entry name" value="ALDH_KGSADH-YcbD"/>
    <property type="match status" value="1"/>
</dbReference>
<dbReference type="InterPro" id="IPR016160">
    <property type="entry name" value="Ald_DH_CS_CYS"/>
</dbReference>
<evidence type="ECO:0000313" key="5">
    <source>
        <dbReference type="EMBL" id="MBE9638833.1"/>
    </source>
</evidence>
<dbReference type="PANTHER" id="PTHR11699">
    <property type="entry name" value="ALDEHYDE DEHYDROGENASE-RELATED"/>
    <property type="match status" value="1"/>
</dbReference>
<dbReference type="InterPro" id="IPR016161">
    <property type="entry name" value="Ald_DH/histidinol_DH"/>
</dbReference>
<organism evidence="5 6">
    <name type="scientific">Salipiger mangrovisoli</name>
    <dbReference type="NCBI Taxonomy" id="2865933"/>
    <lineage>
        <taxon>Bacteria</taxon>
        <taxon>Pseudomonadati</taxon>
        <taxon>Pseudomonadota</taxon>
        <taxon>Alphaproteobacteria</taxon>
        <taxon>Rhodobacterales</taxon>
        <taxon>Roseobacteraceae</taxon>
        <taxon>Salipiger</taxon>
    </lineage>
</organism>
<dbReference type="PROSITE" id="PS00687">
    <property type="entry name" value="ALDEHYDE_DEHYDR_GLU"/>
    <property type="match status" value="1"/>
</dbReference>
<keyword evidence="6" id="KW-1185">Reference proteome</keyword>
<name>A0ABR9X5F6_9RHOB</name>
<comment type="caution">
    <text evidence="5">The sequence shown here is derived from an EMBL/GenBank/DDBJ whole genome shotgun (WGS) entry which is preliminary data.</text>
</comment>